<evidence type="ECO:0000256" key="1">
    <source>
        <dbReference type="SAM" id="MobiDB-lite"/>
    </source>
</evidence>
<dbReference type="EMBL" id="CP045032">
    <property type="protein sequence ID" value="QFQ01658.1"/>
    <property type="molecule type" value="Genomic_DNA"/>
</dbReference>
<evidence type="ECO:0000313" key="3">
    <source>
        <dbReference type="Proteomes" id="UP000326711"/>
    </source>
</evidence>
<evidence type="ECO:0000313" key="2">
    <source>
        <dbReference type="EMBL" id="QFQ01658.1"/>
    </source>
</evidence>
<organism evidence="2 3">
    <name type="scientific">Corynebacterium urogenitale</name>
    <dbReference type="NCBI Taxonomy" id="2487892"/>
    <lineage>
        <taxon>Bacteria</taxon>
        <taxon>Bacillati</taxon>
        <taxon>Actinomycetota</taxon>
        <taxon>Actinomycetes</taxon>
        <taxon>Mycobacteriales</taxon>
        <taxon>Corynebacteriaceae</taxon>
        <taxon>Corynebacterium</taxon>
    </lineage>
</organism>
<reference evidence="3" key="1">
    <citation type="submission" date="2019-10" db="EMBL/GenBank/DDBJ databases">
        <title>Complete genome sequence of Corynebacterium urogenitalis DSM 108747, isolated from the genital tract of a cow.</title>
        <authorList>
            <person name="Ruckert C."/>
            <person name="Ballas P."/>
            <person name="Wagener K."/>
            <person name="Drillich M."/>
            <person name="Kaempfer P."/>
            <person name="Busse H.-J."/>
            <person name="Ehling-Schulz M."/>
        </authorList>
    </citation>
    <scope>NUCLEOTIDE SEQUENCE [LARGE SCALE GENOMIC DNA]</scope>
    <source>
        <strain evidence="3">LMM 1652</strain>
    </source>
</reference>
<dbReference type="InterPro" id="IPR039261">
    <property type="entry name" value="FNR_nucleotide-bd"/>
</dbReference>
<keyword evidence="3" id="KW-1185">Reference proteome</keyword>
<dbReference type="Proteomes" id="UP000326711">
    <property type="component" value="Chromosome"/>
</dbReference>
<gene>
    <name evidence="2" type="ORF">CUROG_01290</name>
</gene>
<proteinExistence type="predicted"/>
<dbReference type="KEGG" id="cuo:CUROG_01290"/>
<dbReference type="Gene3D" id="3.40.50.80">
    <property type="entry name" value="Nucleotide-binding domain of ferredoxin-NADP reductase (FNR) module"/>
    <property type="match status" value="1"/>
</dbReference>
<feature type="compositionally biased region" description="Polar residues" evidence="1">
    <location>
        <begin position="41"/>
        <end position="56"/>
    </location>
</feature>
<sequence>MSIHTAIEAARHHREEIIFGALTGLMSHSEAPVDVPLPRTRGSQEPQTATHFGQTIPQDTPTLLSLIDRIQSGVDERGEFDEPTGRLLFSLGDSFRRHGLATTHYEALSHAISSSIERHLTGVDGLASLKDAVELACGIIALGSEEADTEDPFTARAKVLEVERRNSTLSVVRMHMDPPLKFAIGEALLARIPQAPMMWRPVYSSLPASPEGLIEVHVSCGPDMDPAADANSQSFLRAAVEQTQPGDEWILSTQPTDSTGARYGLHLDEPEQDIDNDRDLIIIAEGTGLAPARAAIMQQVMGGKLGASPATAHEDVRPDDSAPTMRRVHLFWGAQNPGQLYELQGLMGLVDAFDWLRFTPVVAQFVTPEGTNPSSLAGLPDTEKDTHATNSILTKGDVVPEAIYTSRNLPEKCVLLSGSPAFITRATDQLTVEAGVPAARIVALPIRSA</sequence>
<name>A0A5J6Z3L9_9CORY</name>
<dbReference type="RefSeq" id="WP_151902131.1">
    <property type="nucleotide sequence ID" value="NZ_CP045032.1"/>
</dbReference>
<feature type="region of interest" description="Disordered" evidence="1">
    <location>
        <begin position="30"/>
        <end position="56"/>
    </location>
</feature>
<dbReference type="OrthoDB" id="3213438at2"/>
<accession>A0A5J6Z3L9</accession>
<dbReference type="SUPFAM" id="SSF52343">
    <property type="entry name" value="Ferredoxin reductase-like, C-terminal NADP-linked domain"/>
    <property type="match status" value="1"/>
</dbReference>
<dbReference type="AlphaFoldDB" id="A0A5J6Z3L9"/>
<protein>
    <submittedName>
        <fullName evidence="2">CDP-6-deoxy-delta-3,4-glucoseen reductase</fullName>
    </submittedName>
</protein>